<gene>
    <name evidence="3" type="ORF">IAD24_06345</name>
</gene>
<evidence type="ECO:0000313" key="4">
    <source>
        <dbReference type="Proteomes" id="UP000824128"/>
    </source>
</evidence>
<sequence length="278" mass="28434">MKVLRILFAILLAALLFVSQAALSCLFVADRLVAPAALTAAVEGAGLMDSIVADLAESAGLEAGEADAGPLNAYAGRLAAEVVAVLVRGGELPDVDEAELAALLGDVLAPALGEAAEAVAALMAAELARQLNDMLASRLSLAVALGISVDTLAALETLFSPVARILLAVAVLLFGLLLVLVLGKRRRRGRVGLIWWSVTAVLSGALVLLAGWGMDMALQDAANPQAAQFVAALQSTVGGAFTLYGLLNIALAALLIGLYLLTKPRRRRAHGGAPHPAA</sequence>
<name>A0A9D1STN3_9FIRM</name>
<keyword evidence="1" id="KW-1133">Transmembrane helix</keyword>
<dbReference type="AlphaFoldDB" id="A0A9D1STN3"/>
<dbReference type="PROSITE" id="PS51257">
    <property type="entry name" value="PROKAR_LIPOPROTEIN"/>
    <property type="match status" value="1"/>
</dbReference>
<feature type="transmembrane region" description="Helical" evidence="1">
    <location>
        <begin position="161"/>
        <end position="181"/>
    </location>
</feature>
<proteinExistence type="predicted"/>
<protein>
    <recommendedName>
        <fullName evidence="5">Integral membrane protein</fullName>
    </recommendedName>
</protein>
<evidence type="ECO:0008006" key="5">
    <source>
        <dbReference type="Google" id="ProtNLM"/>
    </source>
</evidence>
<organism evidence="3 4">
    <name type="scientific">Candidatus Aphodomorpha intestinavium</name>
    <dbReference type="NCBI Taxonomy" id="2840672"/>
    <lineage>
        <taxon>Bacteria</taxon>
        <taxon>Bacillati</taxon>
        <taxon>Bacillota</taxon>
        <taxon>Clostridia</taxon>
        <taxon>Eubacteriales</taxon>
        <taxon>Candidatus Aphodomorpha</taxon>
    </lineage>
</organism>
<keyword evidence="1" id="KW-0812">Transmembrane</keyword>
<accession>A0A9D1STN3</accession>
<evidence type="ECO:0000256" key="2">
    <source>
        <dbReference type="SAM" id="SignalP"/>
    </source>
</evidence>
<feature type="signal peptide" evidence="2">
    <location>
        <begin position="1"/>
        <end position="21"/>
    </location>
</feature>
<dbReference type="Proteomes" id="UP000824128">
    <property type="component" value="Unassembled WGS sequence"/>
</dbReference>
<evidence type="ECO:0000256" key="1">
    <source>
        <dbReference type="SAM" id="Phobius"/>
    </source>
</evidence>
<feature type="chain" id="PRO_5038535880" description="Integral membrane protein" evidence="2">
    <location>
        <begin position="22"/>
        <end position="278"/>
    </location>
</feature>
<reference evidence="3" key="2">
    <citation type="journal article" date="2021" name="PeerJ">
        <title>Extensive microbial diversity within the chicken gut microbiome revealed by metagenomics and culture.</title>
        <authorList>
            <person name="Gilroy R."/>
            <person name="Ravi A."/>
            <person name="Getino M."/>
            <person name="Pursley I."/>
            <person name="Horton D.L."/>
            <person name="Alikhan N.F."/>
            <person name="Baker D."/>
            <person name="Gharbi K."/>
            <person name="Hall N."/>
            <person name="Watson M."/>
            <person name="Adriaenssens E.M."/>
            <person name="Foster-Nyarko E."/>
            <person name="Jarju S."/>
            <person name="Secka A."/>
            <person name="Antonio M."/>
            <person name="Oren A."/>
            <person name="Chaudhuri R.R."/>
            <person name="La Ragione R."/>
            <person name="Hildebrand F."/>
            <person name="Pallen M.J."/>
        </authorList>
    </citation>
    <scope>NUCLEOTIDE SEQUENCE</scope>
    <source>
        <strain evidence="3">ChiGjej2B2-16831</strain>
    </source>
</reference>
<feature type="transmembrane region" description="Helical" evidence="1">
    <location>
        <begin position="241"/>
        <end position="261"/>
    </location>
</feature>
<evidence type="ECO:0000313" key="3">
    <source>
        <dbReference type="EMBL" id="HIU94764.1"/>
    </source>
</evidence>
<keyword evidence="1" id="KW-0472">Membrane</keyword>
<reference evidence="3" key="1">
    <citation type="submission" date="2020-10" db="EMBL/GenBank/DDBJ databases">
        <authorList>
            <person name="Gilroy R."/>
        </authorList>
    </citation>
    <scope>NUCLEOTIDE SEQUENCE</scope>
    <source>
        <strain evidence="3">ChiGjej2B2-16831</strain>
    </source>
</reference>
<comment type="caution">
    <text evidence="3">The sequence shown here is derived from an EMBL/GenBank/DDBJ whole genome shotgun (WGS) entry which is preliminary data.</text>
</comment>
<dbReference type="EMBL" id="DVNZ01000201">
    <property type="protein sequence ID" value="HIU94764.1"/>
    <property type="molecule type" value="Genomic_DNA"/>
</dbReference>
<keyword evidence="2" id="KW-0732">Signal</keyword>
<feature type="transmembrane region" description="Helical" evidence="1">
    <location>
        <begin position="193"/>
        <end position="214"/>
    </location>
</feature>